<dbReference type="HOGENOM" id="CLU_1454211_0_0_1"/>
<evidence type="ECO:0000313" key="2">
    <source>
        <dbReference type="Proteomes" id="UP000016930"/>
    </source>
</evidence>
<sequence>MTWGKPDQLALLNQHLSEFVSHQSSGNLPLFWTFFFGIWFNDFPETPGPKYKEDRLQKEKQIRQWFHNHTWASKSGKTRQRLLKLGRKSHTRKPLPWQAYMHIYWDPLGPRWQSVFEGETKDLPFEVTSQRGFRNSHKFRFCQAEYEKVKGDSTVQQAVETYLQMHGDAASSKQPPNDVVVTVFQS</sequence>
<dbReference type="STRING" id="914234.M2P8I5"/>
<proteinExistence type="predicted"/>
<dbReference type="AlphaFoldDB" id="M2P8I5"/>
<gene>
    <name evidence="1" type="ORF">CERSUDRAFT_100170</name>
</gene>
<dbReference type="EMBL" id="KB445816">
    <property type="protein sequence ID" value="EMD31704.1"/>
    <property type="molecule type" value="Genomic_DNA"/>
</dbReference>
<keyword evidence="2" id="KW-1185">Reference proteome</keyword>
<evidence type="ECO:0000313" key="1">
    <source>
        <dbReference type="EMBL" id="EMD31704.1"/>
    </source>
</evidence>
<name>M2P8I5_CERS8</name>
<reference evidence="1 2" key="1">
    <citation type="journal article" date="2012" name="Proc. Natl. Acad. Sci. U.S.A.">
        <title>Comparative genomics of Ceriporiopsis subvermispora and Phanerochaete chrysosporium provide insight into selective ligninolysis.</title>
        <authorList>
            <person name="Fernandez-Fueyo E."/>
            <person name="Ruiz-Duenas F.J."/>
            <person name="Ferreira P."/>
            <person name="Floudas D."/>
            <person name="Hibbett D.S."/>
            <person name="Canessa P."/>
            <person name="Larrondo L.F."/>
            <person name="James T.Y."/>
            <person name="Seelenfreund D."/>
            <person name="Lobos S."/>
            <person name="Polanco R."/>
            <person name="Tello M."/>
            <person name="Honda Y."/>
            <person name="Watanabe T."/>
            <person name="Watanabe T."/>
            <person name="Ryu J.S."/>
            <person name="Kubicek C.P."/>
            <person name="Schmoll M."/>
            <person name="Gaskell J."/>
            <person name="Hammel K.E."/>
            <person name="St John F.J."/>
            <person name="Vanden Wymelenberg A."/>
            <person name="Sabat G."/>
            <person name="Splinter BonDurant S."/>
            <person name="Syed K."/>
            <person name="Yadav J.S."/>
            <person name="Doddapaneni H."/>
            <person name="Subramanian V."/>
            <person name="Lavin J.L."/>
            <person name="Oguiza J.A."/>
            <person name="Perez G."/>
            <person name="Pisabarro A.G."/>
            <person name="Ramirez L."/>
            <person name="Santoyo F."/>
            <person name="Master E."/>
            <person name="Coutinho P.M."/>
            <person name="Henrissat B."/>
            <person name="Lombard V."/>
            <person name="Magnuson J.K."/>
            <person name="Kuees U."/>
            <person name="Hori C."/>
            <person name="Igarashi K."/>
            <person name="Samejima M."/>
            <person name="Held B.W."/>
            <person name="Barry K.W."/>
            <person name="LaButti K.M."/>
            <person name="Lapidus A."/>
            <person name="Lindquist E.A."/>
            <person name="Lucas S.M."/>
            <person name="Riley R."/>
            <person name="Salamov A.A."/>
            <person name="Hoffmeister D."/>
            <person name="Schwenk D."/>
            <person name="Hadar Y."/>
            <person name="Yarden O."/>
            <person name="de Vries R.P."/>
            <person name="Wiebenga A."/>
            <person name="Stenlid J."/>
            <person name="Eastwood D."/>
            <person name="Grigoriev I.V."/>
            <person name="Berka R.M."/>
            <person name="Blanchette R.A."/>
            <person name="Kersten P."/>
            <person name="Martinez A.T."/>
            <person name="Vicuna R."/>
            <person name="Cullen D."/>
        </authorList>
    </citation>
    <scope>NUCLEOTIDE SEQUENCE [LARGE SCALE GENOMIC DNA]</scope>
    <source>
        <strain evidence="1 2">B</strain>
    </source>
</reference>
<organism evidence="1 2">
    <name type="scientific">Ceriporiopsis subvermispora (strain B)</name>
    <name type="common">White-rot fungus</name>
    <name type="synonym">Gelatoporia subvermispora</name>
    <dbReference type="NCBI Taxonomy" id="914234"/>
    <lineage>
        <taxon>Eukaryota</taxon>
        <taxon>Fungi</taxon>
        <taxon>Dikarya</taxon>
        <taxon>Basidiomycota</taxon>
        <taxon>Agaricomycotina</taxon>
        <taxon>Agaricomycetes</taxon>
        <taxon>Polyporales</taxon>
        <taxon>Gelatoporiaceae</taxon>
        <taxon>Gelatoporia</taxon>
    </lineage>
</organism>
<dbReference type="Proteomes" id="UP000016930">
    <property type="component" value="Unassembled WGS sequence"/>
</dbReference>
<accession>M2P8I5</accession>
<protein>
    <submittedName>
        <fullName evidence="1">Uncharacterized protein</fullName>
    </submittedName>
</protein>